<dbReference type="Pfam" id="PF21797">
    <property type="entry name" value="CycT2-like_C"/>
    <property type="match status" value="1"/>
</dbReference>
<dbReference type="HOGENOM" id="CLU_012994_1_1_1"/>
<dbReference type="GO" id="GO:0005634">
    <property type="term" value="C:nucleus"/>
    <property type="evidence" value="ECO:0007669"/>
    <property type="project" value="UniProtKB-SubCell"/>
</dbReference>
<evidence type="ECO:0000256" key="9">
    <source>
        <dbReference type="ARBA" id="ARBA00023163"/>
    </source>
</evidence>
<dbReference type="STRING" id="99883.ENSTNIP00000013270"/>
<feature type="compositionally biased region" description="Basic residues" evidence="13">
    <location>
        <begin position="386"/>
        <end position="396"/>
    </location>
</feature>
<sequence>SRSVMAVHRGPSTKWLFTRDQLENTPSRRCGIEADRELSYRQQAANLIQDMGQRLNSSSQLIINTAIVYMHRFYMIHSFTKYHRNIISQTTLFLASKVEEQPRKLEYVVKVAHACINPQEPALDTKSSAFQQQAQEVVALETVVLQTLGFEITIDHPHTDVVRCSQLVRASKDLAQTSYFMATNSLHLTTFCLQYRPTVVACVCIHLACKWSNWEIPVSTDGKHWWEYVDCSVTLQLLDELTHEFLQILEKTPSKLKRIRNWRAANQAAKKPKTEGPAADSAVQGTSLDALSGVASSLFPSTFAPDAEMTPLRSITVPFVSCQHAGDQSKACDYGQFSDPHPTDYTLVKHEHKAAAGPNAKHQPPATNAAPFSRPQKVLTLEKYREKHPHHHKKRAQPQPVGVSGDGRRERSGTKKSRPPAPYGENGSATGEEIKMRIKVSSDRHGGSEHGATLPVKDKHREHGGHRHSKHGHVHVYSLAGNGRGTADTPSLSIRAHGHHLGDTSSSAASRKRTHSDAGSHHYHPSKRSAKGGLASSHYPTDGSQRMLEHHEGTNGLLTTNYNDTFDILDSLLSAQGMNLARPQPGCRARSQWQRGGNPHPSSPQRPPPPPAFPA</sequence>
<evidence type="ECO:0000256" key="13">
    <source>
        <dbReference type="SAM" id="MobiDB-lite"/>
    </source>
</evidence>
<reference evidence="15" key="3">
    <citation type="submission" date="2025-09" db="UniProtKB">
        <authorList>
            <consortium name="Ensembl"/>
        </authorList>
    </citation>
    <scope>IDENTIFICATION</scope>
</reference>
<dbReference type="SMART" id="SM00385">
    <property type="entry name" value="CYCLIN"/>
    <property type="match status" value="2"/>
</dbReference>
<keyword evidence="10" id="KW-0539">Nucleus</keyword>
<feature type="region of interest" description="Disordered" evidence="13">
    <location>
        <begin position="352"/>
        <end position="547"/>
    </location>
</feature>
<dbReference type="PANTHER" id="PTHR10026">
    <property type="entry name" value="CYCLIN"/>
    <property type="match status" value="1"/>
</dbReference>
<dbReference type="GO" id="GO:0051301">
    <property type="term" value="P:cell division"/>
    <property type="evidence" value="ECO:0007669"/>
    <property type="project" value="UniProtKB-KW"/>
</dbReference>
<dbReference type="InterPro" id="IPR036915">
    <property type="entry name" value="Cyclin-like_sf"/>
</dbReference>
<keyword evidence="11" id="KW-0131">Cell cycle</keyword>
<feature type="domain" description="Cyclin-like" evidence="14">
    <location>
        <begin position="46"/>
        <end position="146"/>
    </location>
</feature>
<dbReference type="InParanoid" id="H3CYD5"/>
<reference evidence="16" key="1">
    <citation type="journal article" date="2004" name="Nature">
        <title>Genome duplication in the teleost fish Tetraodon nigroviridis reveals the early vertebrate proto-karyotype.</title>
        <authorList>
            <person name="Jaillon O."/>
            <person name="Aury J.-M."/>
            <person name="Brunet F."/>
            <person name="Petit J.-L."/>
            <person name="Stange-Thomann N."/>
            <person name="Mauceli E."/>
            <person name="Bouneau L."/>
            <person name="Fischer C."/>
            <person name="Ozouf-Costaz C."/>
            <person name="Bernot A."/>
            <person name="Nicaud S."/>
            <person name="Jaffe D."/>
            <person name="Fisher S."/>
            <person name="Lutfalla G."/>
            <person name="Dossat C."/>
            <person name="Segurens B."/>
            <person name="Dasilva C."/>
            <person name="Salanoubat M."/>
            <person name="Levy M."/>
            <person name="Boudet N."/>
            <person name="Castellano S."/>
            <person name="Anthouard V."/>
            <person name="Jubin C."/>
            <person name="Castelli V."/>
            <person name="Katinka M."/>
            <person name="Vacherie B."/>
            <person name="Biemont C."/>
            <person name="Skalli Z."/>
            <person name="Cattolico L."/>
            <person name="Poulain J."/>
            <person name="De Berardinis V."/>
            <person name="Cruaud C."/>
            <person name="Duprat S."/>
            <person name="Brottier P."/>
            <person name="Coutanceau J.-P."/>
            <person name="Gouzy J."/>
            <person name="Parra G."/>
            <person name="Lardier G."/>
            <person name="Chapple C."/>
            <person name="McKernan K.J."/>
            <person name="McEwan P."/>
            <person name="Bosak S."/>
            <person name="Kellis M."/>
            <person name="Volff J.-N."/>
            <person name="Guigo R."/>
            <person name="Zody M.C."/>
            <person name="Mesirov J."/>
            <person name="Lindblad-Toh K."/>
            <person name="Birren B."/>
            <person name="Nusbaum C."/>
            <person name="Kahn D."/>
            <person name="Robinson-Rechavi M."/>
            <person name="Laudet V."/>
            <person name="Schachter V."/>
            <person name="Quetier F."/>
            <person name="Saurin W."/>
            <person name="Scarpelli C."/>
            <person name="Wincker P."/>
            <person name="Lander E.S."/>
            <person name="Weissenbach J."/>
            <person name="Roest Crollius H."/>
        </authorList>
    </citation>
    <scope>NUCLEOTIDE SEQUENCE [LARGE SCALE GENOMIC DNA]</scope>
</reference>
<evidence type="ECO:0000256" key="5">
    <source>
        <dbReference type="ARBA" id="ARBA00022618"/>
    </source>
</evidence>
<evidence type="ECO:0000313" key="16">
    <source>
        <dbReference type="Proteomes" id="UP000007303"/>
    </source>
</evidence>
<feature type="compositionally biased region" description="Basic residues" evidence="13">
    <location>
        <begin position="462"/>
        <end position="474"/>
    </location>
</feature>
<accession>H3CYD5</accession>
<keyword evidence="4" id="KW-0597">Phosphoprotein</keyword>
<dbReference type="GeneTree" id="ENSGT00940000155759"/>
<evidence type="ECO:0000256" key="10">
    <source>
        <dbReference type="ARBA" id="ARBA00023242"/>
    </source>
</evidence>
<name>H3CYD5_TETNG</name>
<dbReference type="FunFam" id="1.10.472.10:FF:000004">
    <property type="entry name" value="Cyclin T2"/>
    <property type="match status" value="1"/>
</dbReference>
<evidence type="ECO:0000256" key="12">
    <source>
        <dbReference type="RuleBase" id="RU000383"/>
    </source>
</evidence>
<dbReference type="FunFam" id="1.10.472.10:FF:000009">
    <property type="entry name" value="cyclin-T2 isoform X1"/>
    <property type="match status" value="1"/>
</dbReference>
<keyword evidence="5" id="KW-0132">Cell division</keyword>
<dbReference type="Pfam" id="PF00134">
    <property type="entry name" value="Cyclin_N"/>
    <property type="match status" value="1"/>
</dbReference>
<feature type="compositionally biased region" description="Basic residues" evidence="13">
    <location>
        <begin position="521"/>
        <end position="530"/>
    </location>
</feature>
<feature type="compositionally biased region" description="Basic and acidic residues" evidence="13">
    <location>
        <begin position="432"/>
        <end position="448"/>
    </location>
</feature>
<evidence type="ECO:0000256" key="11">
    <source>
        <dbReference type="ARBA" id="ARBA00023306"/>
    </source>
</evidence>
<dbReference type="Proteomes" id="UP000007303">
    <property type="component" value="Unassembled WGS sequence"/>
</dbReference>
<dbReference type="Ensembl" id="ENSTNIT00000013462.1">
    <property type="protein sequence ID" value="ENSTNIP00000013270.1"/>
    <property type="gene ID" value="ENSTNIG00000010364.1"/>
</dbReference>
<protein>
    <submittedName>
        <fullName evidence="15">Cyclin T2b</fullName>
    </submittedName>
</protein>
<dbReference type="InterPro" id="IPR006671">
    <property type="entry name" value="Cyclin_N"/>
</dbReference>
<evidence type="ECO:0000256" key="6">
    <source>
        <dbReference type="ARBA" id="ARBA00022843"/>
    </source>
</evidence>
<feature type="region of interest" description="Disordered" evidence="13">
    <location>
        <begin position="580"/>
        <end position="615"/>
    </location>
</feature>
<proteinExistence type="inferred from homology"/>
<dbReference type="InterPro" id="IPR043198">
    <property type="entry name" value="Cyclin/Ssn8"/>
</dbReference>
<dbReference type="GO" id="GO:0016538">
    <property type="term" value="F:cyclin-dependent protein serine/threonine kinase regulator activity"/>
    <property type="evidence" value="ECO:0007669"/>
    <property type="project" value="InterPro"/>
</dbReference>
<comment type="subcellular location">
    <subcellularLocation>
        <location evidence="1">Nucleus</location>
    </subcellularLocation>
</comment>
<feature type="compositionally biased region" description="Pro residues" evidence="13">
    <location>
        <begin position="601"/>
        <end position="615"/>
    </location>
</feature>
<dbReference type="AlphaFoldDB" id="H3CYD5"/>
<dbReference type="InterPro" id="IPR013763">
    <property type="entry name" value="Cyclin-like_dom"/>
</dbReference>
<keyword evidence="3" id="KW-1017">Isopeptide bond</keyword>
<dbReference type="Gene3D" id="1.10.472.10">
    <property type="entry name" value="Cyclin-like"/>
    <property type="match status" value="2"/>
</dbReference>
<evidence type="ECO:0000256" key="3">
    <source>
        <dbReference type="ARBA" id="ARBA00022499"/>
    </source>
</evidence>
<evidence type="ECO:0000256" key="7">
    <source>
        <dbReference type="ARBA" id="ARBA00023015"/>
    </source>
</evidence>
<dbReference type="SUPFAM" id="SSF47954">
    <property type="entry name" value="Cyclin-like"/>
    <property type="match status" value="2"/>
</dbReference>
<dbReference type="OMA" id="FKMRIKV"/>
<evidence type="ECO:0000256" key="2">
    <source>
        <dbReference type="ARBA" id="ARBA00008638"/>
    </source>
</evidence>
<evidence type="ECO:0000256" key="8">
    <source>
        <dbReference type="ARBA" id="ARBA00023127"/>
    </source>
</evidence>
<organism evidence="15 16">
    <name type="scientific">Tetraodon nigroviridis</name>
    <name type="common">Spotted green pufferfish</name>
    <name type="synonym">Chelonodon nigroviridis</name>
    <dbReference type="NCBI Taxonomy" id="99883"/>
    <lineage>
        <taxon>Eukaryota</taxon>
        <taxon>Metazoa</taxon>
        <taxon>Chordata</taxon>
        <taxon>Craniata</taxon>
        <taxon>Vertebrata</taxon>
        <taxon>Euteleostomi</taxon>
        <taxon>Actinopterygii</taxon>
        <taxon>Neopterygii</taxon>
        <taxon>Teleostei</taxon>
        <taxon>Neoteleostei</taxon>
        <taxon>Acanthomorphata</taxon>
        <taxon>Eupercaria</taxon>
        <taxon>Tetraodontiformes</taxon>
        <taxon>Tetradontoidea</taxon>
        <taxon>Tetraodontidae</taxon>
        <taxon>Tetraodon</taxon>
    </lineage>
</organism>
<keyword evidence="9" id="KW-0804">Transcription</keyword>
<evidence type="ECO:0000256" key="1">
    <source>
        <dbReference type="ARBA" id="ARBA00004123"/>
    </source>
</evidence>
<feature type="domain" description="Cyclin-like" evidence="14">
    <location>
        <begin position="159"/>
        <end position="247"/>
    </location>
</feature>
<evidence type="ECO:0000259" key="14">
    <source>
        <dbReference type="SMART" id="SM00385"/>
    </source>
</evidence>
<keyword evidence="7" id="KW-0805">Transcription regulation</keyword>
<evidence type="ECO:0000313" key="15">
    <source>
        <dbReference type="Ensembl" id="ENSTNIP00000013270.1"/>
    </source>
</evidence>
<comment type="similarity">
    <text evidence="2">Belongs to the cyclin family. Cyclin C subfamily.</text>
</comment>
<evidence type="ECO:0000256" key="4">
    <source>
        <dbReference type="ARBA" id="ARBA00022553"/>
    </source>
</evidence>
<reference evidence="15" key="2">
    <citation type="submission" date="2025-08" db="UniProtKB">
        <authorList>
            <consortium name="Ensembl"/>
        </authorList>
    </citation>
    <scope>IDENTIFICATION</scope>
</reference>
<keyword evidence="8 12" id="KW-0195">Cyclin</keyword>
<dbReference type="GO" id="GO:0006357">
    <property type="term" value="P:regulation of transcription by RNA polymerase II"/>
    <property type="evidence" value="ECO:0007669"/>
    <property type="project" value="InterPro"/>
</dbReference>
<keyword evidence="16" id="KW-1185">Reference proteome</keyword>
<keyword evidence="6" id="KW-0832">Ubl conjugation</keyword>